<accession>A0A9W7XRZ3</accession>
<dbReference type="InterPro" id="IPR035979">
    <property type="entry name" value="RBD_domain_sf"/>
</dbReference>
<reference evidence="5" key="1">
    <citation type="submission" date="2022-07" db="EMBL/GenBank/DDBJ databases">
        <title>Phylogenomic reconstructions and comparative analyses of Kickxellomycotina fungi.</title>
        <authorList>
            <person name="Reynolds N.K."/>
            <person name="Stajich J.E."/>
            <person name="Barry K."/>
            <person name="Grigoriev I.V."/>
            <person name="Crous P."/>
            <person name="Smith M.E."/>
        </authorList>
    </citation>
    <scope>NUCLEOTIDE SEQUENCE</scope>
    <source>
        <strain evidence="5">NBRC 105413</strain>
    </source>
</reference>
<feature type="domain" description="RRM" evidence="4">
    <location>
        <begin position="18"/>
        <end position="94"/>
    </location>
</feature>
<feature type="compositionally biased region" description="Basic and acidic residues" evidence="3">
    <location>
        <begin position="118"/>
        <end position="132"/>
    </location>
</feature>
<name>A0A9W7XRZ3_9FUNG</name>
<dbReference type="SMART" id="SM00360">
    <property type="entry name" value="RRM"/>
    <property type="match status" value="2"/>
</dbReference>
<dbReference type="AlphaFoldDB" id="A0A9W7XRZ3"/>
<dbReference type="PANTHER" id="PTHR48025:SF1">
    <property type="entry name" value="RRM DOMAIN-CONTAINING PROTEIN"/>
    <property type="match status" value="1"/>
</dbReference>
<evidence type="ECO:0000259" key="4">
    <source>
        <dbReference type="PROSITE" id="PS50102"/>
    </source>
</evidence>
<evidence type="ECO:0000313" key="5">
    <source>
        <dbReference type="EMBL" id="KAJ1648530.1"/>
    </source>
</evidence>
<dbReference type="SUPFAM" id="SSF54928">
    <property type="entry name" value="RNA-binding domain, RBD"/>
    <property type="match status" value="2"/>
</dbReference>
<dbReference type="Pfam" id="PF00076">
    <property type="entry name" value="RRM_1"/>
    <property type="match status" value="2"/>
</dbReference>
<dbReference type="Gene3D" id="3.30.70.330">
    <property type="match status" value="2"/>
</dbReference>
<evidence type="ECO:0000256" key="3">
    <source>
        <dbReference type="SAM" id="MobiDB-lite"/>
    </source>
</evidence>
<gene>
    <name evidence="5" type="ORF">LPJ64_000228</name>
</gene>
<evidence type="ECO:0000313" key="6">
    <source>
        <dbReference type="Proteomes" id="UP001145021"/>
    </source>
</evidence>
<dbReference type="GO" id="GO:0005634">
    <property type="term" value="C:nucleus"/>
    <property type="evidence" value="ECO:0007669"/>
    <property type="project" value="TreeGrafter"/>
</dbReference>
<keyword evidence="1 2" id="KW-0694">RNA-binding</keyword>
<proteinExistence type="predicted"/>
<feature type="compositionally biased region" description="Low complexity" evidence="3">
    <location>
        <begin position="190"/>
        <end position="199"/>
    </location>
</feature>
<feature type="region of interest" description="Disordered" evidence="3">
    <location>
        <begin position="95"/>
        <end position="199"/>
    </location>
</feature>
<dbReference type="InterPro" id="IPR050502">
    <property type="entry name" value="Euk_RNA-bind_prot"/>
</dbReference>
<sequence length="313" mass="33482">MSTSPETTAAAPNAAQVPKVFVGNLPYKTTDEQLKAFFSDIEEPVEVRVIKRGIRSMGYGFVSFGSLAAVNKAVAAKDQAELDGRVLKVEIAKPASKEAEEEGSARPVRRRQFRRKAEKKETKEVGAAEEPAKQQSGVESSGEEAGKPAAKSGAGRRNNGRRHRQRRFPKKDGNPDSVATDSPNAESKPAAAGKGSSKASARAAARAAARANAKPSDTVIYVGNLPYSTTDEELSKLFSDFSISSAHVVVAKRTNRHKGYGFVTLANPVEQLKVIDRFSNNPIVVNERILNISPALSEYPASTDQASEGEATA</sequence>
<evidence type="ECO:0000256" key="2">
    <source>
        <dbReference type="PROSITE-ProRule" id="PRU00176"/>
    </source>
</evidence>
<dbReference type="CDD" id="cd00590">
    <property type="entry name" value="RRM_SF"/>
    <property type="match status" value="1"/>
</dbReference>
<protein>
    <recommendedName>
        <fullName evidence="4">RRM domain-containing protein</fullName>
    </recommendedName>
</protein>
<dbReference type="Proteomes" id="UP001145021">
    <property type="component" value="Unassembled WGS sequence"/>
</dbReference>
<dbReference type="EMBL" id="JANBOH010000004">
    <property type="protein sequence ID" value="KAJ1648530.1"/>
    <property type="molecule type" value="Genomic_DNA"/>
</dbReference>
<comment type="caution">
    <text evidence="5">The sequence shown here is derived from an EMBL/GenBank/DDBJ whole genome shotgun (WGS) entry which is preliminary data.</text>
</comment>
<dbReference type="InterPro" id="IPR012677">
    <property type="entry name" value="Nucleotide-bd_a/b_plait_sf"/>
</dbReference>
<dbReference type="PANTHER" id="PTHR48025">
    <property type="entry name" value="OS02G0815200 PROTEIN"/>
    <property type="match status" value="1"/>
</dbReference>
<feature type="compositionally biased region" description="Basic residues" evidence="3">
    <location>
        <begin position="107"/>
        <end position="117"/>
    </location>
</feature>
<organism evidence="5 6">
    <name type="scientific">Coemansia asiatica</name>
    <dbReference type="NCBI Taxonomy" id="1052880"/>
    <lineage>
        <taxon>Eukaryota</taxon>
        <taxon>Fungi</taxon>
        <taxon>Fungi incertae sedis</taxon>
        <taxon>Zoopagomycota</taxon>
        <taxon>Kickxellomycotina</taxon>
        <taxon>Kickxellomycetes</taxon>
        <taxon>Kickxellales</taxon>
        <taxon>Kickxellaceae</taxon>
        <taxon>Coemansia</taxon>
    </lineage>
</organism>
<keyword evidence="6" id="KW-1185">Reference proteome</keyword>
<feature type="domain" description="RRM" evidence="4">
    <location>
        <begin position="218"/>
        <end position="297"/>
    </location>
</feature>
<evidence type="ECO:0000256" key="1">
    <source>
        <dbReference type="ARBA" id="ARBA00022884"/>
    </source>
</evidence>
<dbReference type="GO" id="GO:0003729">
    <property type="term" value="F:mRNA binding"/>
    <property type="evidence" value="ECO:0007669"/>
    <property type="project" value="TreeGrafter"/>
</dbReference>
<dbReference type="InterPro" id="IPR000504">
    <property type="entry name" value="RRM_dom"/>
</dbReference>
<dbReference type="PROSITE" id="PS50102">
    <property type="entry name" value="RRM"/>
    <property type="match status" value="2"/>
</dbReference>
<feature type="compositionally biased region" description="Basic residues" evidence="3">
    <location>
        <begin position="158"/>
        <end position="169"/>
    </location>
</feature>